<evidence type="ECO:0000256" key="3">
    <source>
        <dbReference type="ARBA" id="ARBA00022827"/>
    </source>
</evidence>
<sequence length="443" mass="48697">MLFDVVVIGGGPAGFFAAIHCVETALALTGTRPRVVIFEASHQVLGKVRISGGGRCNVTHAEFDPRIFASRYPRGSRELLGPLMRFGAPETLQWFEQRGVGLKTEGDGRIFPVSDRSETIVNVLVQEADRLGVSVRVRSKVANLRLSEADDGYRFRVELSRNNLFSSRHILISTGASQTALRWAQELGGHRVVPHVPSLFSFVVCPNRHPWIAKLAGISVSEAEITFSDRTPSATNARGKRKAMLRECGPLLFTHFGLSGPAVLALSSFGARDFHGSEYKFIVEVNFSPRARLFADILERYRNGSDRRLSVTTKNPFGLPRRLWSSLVVQVAGIDESKQYANLNATEIRQIELAVTKCKLQVVGRSPFKEEFVTAGGVDLRDVHMATCESKLLRGMYFAGEVLDIDAVTGGYNLQNAWTTGYCAGIAMAGEIARPNEASLEKL</sequence>
<dbReference type="Gene3D" id="2.40.30.10">
    <property type="entry name" value="Translation factors"/>
    <property type="match status" value="1"/>
</dbReference>
<evidence type="ECO:0000259" key="5">
    <source>
        <dbReference type="Pfam" id="PF22780"/>
    </source>
</evidence>
<dbReference type="Gene3D" id="3.50.50.60">
    <property type="entry name" value="FAD/NAD(P)-binding domain"/>
    <property type="match status" value="1"/>
</dbReference>
<evidence type="ECO:0000313" key="7">
    <source>
        <dbReference type="Proteomes" id="UP000530660"/>
    </source>
</evidence>
<evidence type="ECO:0000313" key="6">
    <source>
        <dbReference type="EMBL" id="KAF6004792.1"/>
    </source>
</evidence>
<dbReference type="InterPro" id="IPR023166">
    <property type="entry name" value="BaiN-like_dom_sf"/>
</dbReference>
<dbReference type="PRINTS" id="PR00368">
    <property type="entry name" value="FADPNR"/>
</dbReference>
<dbReference type="InterPro" id="IPR055178">
    <property type="entry name" value="RsdA/BaiN/AoA(So)-like_dom"/>
</dbReference>
<dbReference type="OrthoDB" id="9930022at2759"/>
<dbReference type="EMBL" id="VWRR01000002">
    <property type="protein sequence ID" value="KAF6004792.1"/>
    <property type="molecule type" value="Genomic_DNA"/>
</dbReference>
<evidence type="ECO:0008006" key="8">
    <source>
        <dbReference type="Google" id="ProtNLM"/>
    </source>
</evidence>
<dbReference type="SUPFAM" id="SSF51905">
    <property type="entry name" value="FAD/NAD(P)-binding domain"/>
    <property type="match status" value="1"/>
</dbReference>
<organism evidence="6 7">
    <name type="scientific">Cyanidiococcus yangmingshanensis</name>
    <dbReference type="NCBI Taxonomy" id="2690220"/>
    <lineage>
        <taxon>Eukaryota</taxon>
        <taxon>Rhodophyta</taxon>
        <taxon>Bangiophyceae</taxon>
        <taxon>Cyanidiales</taxon>
        <taxon>Cyanidiaceae</taxon>
        <taxon>Cyanidiococcus</taxon>
    </lineage>
</organism>
<name>A0A7J7INS2_9RHOD</name>
<dbReference type="InterPro" id="IPR057661">
    <property type="entry name" value="RsdA/BaiN/AoA(So)_Rossmann"/>
</dbReference>
<dbReference type="Proteomes" id="UP000530660">
    <property type="component" value="Unassembled WGS sequence"/>
</dbReference>
<keyword evidence="3" id="KW-0274">FAD</keyword>
<protein>
    <recommendedName>
        <fullName evidence="8">Aminoacetone oxidase family FAD-binding enzyme</fullName>
    </recommendedName>
</protein>
<dbReference type="AlphaFoldDB" id="A0A7J7INS2"/>
<evidence type="ECO:0000256" key="1">
    <source>
        <dbReference type="ARBA" id="ARBA00001974"/>
    </source>
</evidence>
<dbReference type="SUPFAM" id="SSF160996">
    <property type="entry name" value="HI0933 insert domain-like"/>
    <property type="match status" value="1"/>
</dbReference>
<dbReference type="Gene3D" id="1.10.8.260">
    <property type="entry name" value="HI0933 insert domain-like"/>
    <property type="match status" value="1"/>
</dbReference>
<dbReference type="Pfam" id="PF22780">
    <property type="entry name" value="HI0933_like_1st"/>
    <property type="match status" value="1"/>
</dbReference>
<comment type="cofactor">
    <cofactor evidence="1">
        <name>FAD</name>
        <dbReference type="ChEBI" id="CHEBI:57692"/>
    </cofactor>
</comment>
<dbReference type="InterPro" id="IPR036188">
    <property type="entry name" value="FAD/NAD-bd_sf"/>
</dbReference>
<feature type="domain" description="RsdA/BaiN/AoA(So)-like Rossmann fold-like" evidence="4">
    <location>
        <begin position="4"/>
        <end position="425"/>
    </location>
</feature>
<reference evidence="6 7" key="1">
    <citation type="journal article" date="2020" name="J. Phycol.">
        <title>Comparative genome analysis reveals Cyanidiococcus gen. nov., a new extremophilic red algal genus sister to Cyanidioschyzon (Cyanidioschyzonaceae, Rhodophyta).</title>
        <authorList>
            <person name="Liu S.-L."/>
            <person name="Chiang Y.-R."/>
            <person name="Yoon H.S."/>
            <person name="Fu H.-Y."/>
        </authorList>
    </citation>
    <scope>NUCLEOTIDE SEQUENCE [LARGE SCALE GENOMIC DNA]</scope>
    <source>
        <strain evidence="6 7">THAL066</strain>
    </source>
</reference>
<proteinExistence type="predicted"/>
<accession>A0A7J7INS2</accession>
<feature type="domain" description="RsdA/BaiN/AoA(So)-like insert" evidence="5">
    <location>
        <begin position="197"/>
        <end position="373"/>
    </location>
</feature>
<dbReference type="PANTHER" id="PTHR42887">
    <property type="entry name" value="OS12G0638800 PROTEIN"/>
    <property type="match status" value="1"/>
</dbReference>
<dbReference type="InterPro" id="IPR004792">
    <property type="entry name" value="BaiN-like"/>
</dbReference>
<dbReference type="NCBIfam" id="TIGR00275">
    <property type="entry name" value="aminoacetone oxidase family FAD-binding enzyme"/>
    <property type="match status" value="1"/>
</dbReference>
<dbReference type="Pfam" id="PF03486">
    <property type="entry name" value="HI0933_like"/>
    <property type="match status" value="1"/>
</dbReference>
<keyword evidence="7" id="KW-1185">Reference proteome</keyword>
<gene>
    <name evidence="6" type="ORF">F1559_001761</name>
</gene>
<keyword evidence="2" id="KW-0285">Flavoprotein</keyword>
<comment type="caution">
    <text evidence="6">The sequence shown here is derived from an EMBL/GenBank/DDBJ whole genome shotgun (WGS) entry which is preliminary data.</text>
</comment>
<evidence type="ECO:0000259" key="4">
    <source>
        <dbReference type="Pfam" id="PF03486"/>
    </source>
</evidence>
<evidence type="ECO:0000256" key="2">
    <source>
        <dbReference type="ARBA" id="ARBA00022630"/>
    </source>
</evidence>
<dbReference type="PANTHER" id="PTHR42887:SF2">
    <property type="entry name" value="OS12G0638800 PROTEIN"/>
    <property type="match status" value="1"/>
</dbReference>